<accession>A0ABX1C493</accession>
<dbReference type="InterPro" id="IPR050631">
    <property type="entry name" value="PheA/TfdB_FAD_monoxygenase"/>
</dbReference>
<sequence>MVPPRERPAADGPAPAVSVGPAASVDPERDADVLVVGYGPVGQLLSLLLADRGLRVAAVEQWPRPYPLPRAVAYDGQAARALDAVGVGEELAPVTEPSPDYVVTDAAGRALLRVPLRADGRHGRPDSTSVHQPRLEAALTARGERLPGLRVHRGYRAVGLTASDSAVELVAEAAADGAPRRLTASWVVGCDGANSFVQRELGGEVDDFGFALDWMACDVVPHRPAEFPPRNDQVADPARPRVAVSSGPGHRRWEFMRLPGEDVDTFATEDHAWRLLAGFGVTPENAALTRHAVYTFAGRNARRWRRGRVLLAGDAAHQMPPFAGQGMCSGFRDAVGLAWRLALVVRGRADAALLDDYVTERRAQVRHSIDLSVRLGRLICVTDPEAAAARDRSMLGQAPPEGGAPGAAPGIGDELPGETLAAGFLFGGGGAPAGRLVGQARLTGPEGTDRADAVLGDGFVLLCREDPAALADAEALALLRELGGRAVRVLPADGTEGADGADSSGPGAGTVRDTDGAYLPWLAELGAVAALLRPDHYLYGAAGDAAGVGRLLADLRERLAG</sequence>
<reference evidence="4 5" key="1">
    <citation type="submission" date="2020-03" db="EMBL/GenBank/DDBJ databases">
        <title>Draft genome of Streptomyces sp. ventii, isolated from the Axial Seamount in the Pacific Ocean, and resequencing of the two type strains Streptomyces lonarensis strain NCL 716 and Streptomyces bohaiensis strain 11A07.</title>
        <authorList>
            <person name="Loughran R.M."/>
            <person name="Pfannmuller K.M."/>
            <person name="Wasson B.J."/>
            <person name="Deadmond M.C."/>
            <person name="Paddock B.E."/>
            <person name="Koyack M.J."/>
            <person name="Gallegos D.A."/>
            <person name="Mitchell E.A."/>
            <person name="Ushijima B."/>
            <person name="Saw J.H."/>
            <person name="Mcphail K.L."/>
            <person name="Videau P."/>
        </authorList>
    </citation>
    <scope>NUCLEOTIDE SEQUENCE [LARGE SCALE GENOMIC DNA]</scope>
    <source>
        <strain evidence="4 5">11A07</strain>
    </source>
</reference>
<dbReference type="PANTHER" id="PTHR43476:SF3">
    <property type="entry name" value="FAD-BINDING MONOOXYGENASE"/>
    <property type="match status" value="1"/>
</dbReference>
<organism evidence="4 5">
    <name type="scientific">Streptomyces bohaiensis</name>
    <dbReference type="NCBI Taxonomy" id="1431344"/>
    <lineage>
        <taxon>Bacteria</taxon>
        <taxon>Bacillati</taxon>
        <taxon>Actinomycetota</taxon>
        <taxon>Actinomycetes</taxon>
        <taxon>Kitasatosporales</taxon>
        <taxon>Streptomycetaceae</taxon>
        <taxon>Streptomyces</taxon>
    </lineage>
</organism>
<dbReference type="SUPFAM" id="SSF51905">
    <property type="entry name" value="FAD/NAD(P)-binding domain"/>
    <property type="match status" value="1"/>
</dbReference>
<keyword evidence="1" id="KW-0560">Oxidoreductase</keyword>
<feature type="region of interest" description="Disordered" evidence="2">
    <location>
        <begin position="1"/>
        <end position="23"/>
    </location>
</feature>
<dbReference type="Pfam" id="PF01494">
    <property type="entry name" value="FAD_binding_3"/>
    <property type="match status" value="1"/>
</dbReference>
<comment type="caution">
    <text evidence="4">The sequence shown here is derived from an EMBL/GenBank/DDBJ whole genome shotgun (WGS) entry which is preliminary data.</text>
</comment>
<name>A0ABX1C493_9ACTN</name>
<dbReference type="Gene3D" id="3.30.70.2450">
    <property type="match status" value="1"/>
</dbReference>
<dbReference type="Gene3D" id="3.50.50.60">
    <property type="entry name" value="FAD/NAD(P)-binding domain"/>
    <property type="match status" value="1"/>
</dbReference>
<protein>
    <submittedName>
        <fullName evidence="4">Bifunctional 3-(3-hydroxy-phenyl)propionate/3-hydroxycinnamic acid hydroxylase</fullName>
    </submittedName>
</protein>
<dbReference type="PANTHER" id="PTHR43476">
    <property type="entry name" value="3-(3-HYDROXY-PHENYL)PROPIONATE/3-HYDROXYCINNAMIC ACID HYDROXYLASE"/>
    <property type="match status" value="1"/>
</dbReference>
<feature type="domain" description="FAD-binding" evidence="3">
    <location>
        <begin position="30"/>
        <end position="370"/>
    </location>
</feature>
<dbReference type="InterPro" id="IPR036188">
    <property type="entry name" value="FAD/NAD-bd_sf"/>
</dbReference>
<evidence type="ECO:0000313" key="5">
    <source>
        <dbReference type="Proteomes" id="UP000727056"/>
    </source>
</evidence>
<keyword evidence="5" id="KW-1185">Reference proteome</keyword>
<evidence type="ECO:0000256" key="1">
    <source>
        <dbReference type="ARBA" id="ARBA00023002"/>
    </source>
</evidence>
<evidence type="ECO:0000259" key="3">
    <source>
        <dbReference type="Pfam" id="PF01494"/>
    </source>
</evidence>
<dbReference type="InterPro" id="IPR002938">
    <property type="entry name" value="FAD-bd"/>
</dbReference>
<dbReference type="Proteomes" id="UP000727056">
    <property type="component" value="Unassembled WGS sequence"/>
</dbReference>
<evidence type="ECO:0000313" key="4">
    <source>
        <dbReference type="EMBL" id="NJQ14041.1"/>
    </source>
</evidence>
<feature type="compositionally biased region" description="Low complexity" evidence="2">
    <location>
        <begin position="10"/>
        <end position="23"/>
    </location>
</feature>
<dbReference type="NCBIfam" id="NF004829">
    <property type="entry name" value="PRK06183.1-3"/>
    <property type="match status" value="1"/>
</dbReference>
<proteinExistence type="predicted"/>
<evidence type="ECO:0000256" key="2">
    <source>
        <dbReference type="SAM" id="MobiDB-lite"/>
    </source>
</evidence>
<gene>
    <name evidence="4" type="ORF">HCN52_03555</name>
</gene>
<dbReference type="PRINTS" id="PR00420">
    <property type="entry name" value="RNGMNOXGNASE"/>
</dbReference>
<dbReference type="EMBL" id="JAAVJC010000014">
    <property type="protein sequence ID" value="NJQ14041.1"/>
    <property type="molecule type" value="Genomic_DNA"/>
</dbReference>